<evidence type="ECO:0000256" key="2">
    <source>
        <dbReference type="ARBA" id="ARBA00023054"/>
    </source>
</evidence>
<dbReference type="InterPro" id="IPR039008">
    <property type="entry name" value="IF_rod_dom"/>
</dbReference>
<feature type="coiled-coil region" evidence="4">
    <location>
        <begin position="304"/>
        <end position="338"/>
    </location>
</feature>
<dbReference type="AlphaFoldDB" id="A0A8C4Q7Y6"/>
<evidence type="ECO:0000256" key="4">
    <source>
        <dbReference type="SAM" id="Coils"/>
    </source>
</evidence>
<dbReference type="PANTHER" id="PTHR23239:SF366">
    <property type="entry name" value="KERATIN, TYPE I CYTOSKELETAL 47 KDA"/>
    <property type="match status" value="1"/>
</dbReference>
<sequence length="415" mass="47397">MSTWFRNNTSRSQGSVKIIHRPVSRPASVYAGAGGMGTRGNYRTSTIDFGSKQGLGFGGYFSPSSFRCARMGCRTPLAIGFGVKMNKEKQEMQSLNDRLAEYLDNVRFLEKTNEDLEFKIKDILKLKGVTLKDCTAYYSNIEELRKKILTRAQDNAKITLEMDNAKLAAEDFKSKWQMELNLRTSVETDIANLRSFLDEYNMERLGMEGEIEALQEELTFMKKNHQEEVAALKAQIEKSSMSVEVDSIPGMDLSKTISEIRAQYENMIAKNREDAENTFRKQVDSHQAVPMQDDLTTQSKKLELQEMRRSMQGLQMELETLHNVVASLKDNLADTENHNVRELSGYANIVTNLESELASMHLDINRQLKDYSDLLNVKMRLEQEINTYRRLLEGEEAWSSVKEEESNVVSTQQGE</sequence>
<dbReference type="FunFam" id="1.20.5.170:FF:000002">
    <property type="entry name" value="Type I keratin KA11"/>
    <property type="match status" value="1"/>
</dbReference>
<keyword evidence="7" id="KW-1185">Reference proteome</keyword>
<proteinExistence type="inferred from homology"/>
<dbReference type="Gene3D" id="1.20.5.500">
    <property type="entry name" value="Single helix bin"/>
    <property type="match status" value="1"/>
</dbReference>
<protein>
    <submittedName>
        <fullName evidence="6">Keratin 18</fullName>
    </submittedName>
</protein>
<accession>A0A8C4Q7Y6</accession>
<organism evidence="6 7">
    <name type="scientific">Eptatretus burgeri</name>
    <name type="common">Inshore hagfish</name>
    <dbReference type="NCBI Taxonomy" id="7764"/>
    <lineage>
        <taxon>Eukaryota</taxon>
        <taxon>Metazoa</taxon>
        <taxon>Chordata</taxon>
        <taxon>Craniata</taxon>
        <taxon>Vertebrata</taxon>
        <taxon>Cyclostomata</taxon>
        <taxon>Myxini</taxon>
        <taxon>Myxiniformes</taxon>
        <taxon>Myxinidae</taxon>
        <taxon>Eptatretinae</taxon>
        <taxon>Eptatretus</taxon>
    </lineage>
</organism>
<reference evidence="6" key="2">
    <citation type="submission" date="2025-09" db="UniProtKB">
        <authorList>
            <consortium name="Ensembl"/>
        </authorList>
    </citation>
    <scope>IDENTIFICATION</scope>
</reference>
<dbReference type="Gene3D" id="1.20.5.1160">
    <property type="entry name" value="Vasodilator-stimulated phosphoprotein"/>
    <property type="match status" value="1"/>
</dbReference>
<dbReference type="GeneTree" id="ENSGT00940000153309"/>
<dbReference type="Proteomes" id="UP000694388">
    <property type="component" value="Unplaced"/>
</dbReference>
<keyword evidence="2 4" id="KW-0175">Coiled coil</keyword>
<dbReference type="SUPFAM" id="SSF64593">
    <property type="entry name" value="Intermediate filament protein, coiled coil region"/>
    <property type="match status" value="2"/>
</dbReference>
<dbReference type="PROSITE" id="PS51842">
    <property type="entry name" value="IF_ROD_2"/>
    <property type="match status" value="1"/>
</dbReference>
<dbReference type="SMART" id="SM01391">
    <property type="entry name" value="Filament"/>
    <property type="match status" value="1"/>
</dbReference>
<feature type="coiled-coil region" evidence="4">
    <location>
        <begin position="85"/>
        <end position="119"/>
    </location>
</feature>
<dbReference type="GO" id="GO:0005198">
    <property type="term" value="F:structural molecule activity"/>
    <property type="evidence" value="ECO:0007669"/>
    <property type="project" value="InterPro"/>
</dbReference>
<dbReference type="PANTHER" id="PTHR23239">
    <property type="entry name" value="INTERMEDIATE FILAMENT"/>
    <property type="match status" value="1"/>
</dbReference>
<name>A0A8C4Q7Y6_EPTBU</name>
<comment type="similarity">
    <text evidence="3">Belongs to the intermediate filament family.</text>
</comment>
<feature type="domain" description="IF rod" evidence="5">
    <location>
        <begin position="88"/>
        <end position="399"/>
    </location>
</feature>
<dbReference type="Pfam" id="PF00038">
    <property type="entry name" value="Filament"/>
    <property type="match status" value="1"/>
</dbReference>
<dbReference type="InterPro" id="IPR002957">
    <property type="entry name" value="Keratin_I"/>
</dbReference>
<dbReference type="OMA" id="MASTTIC"/>
<evidence type="ECO:0000256" key="3">
    <source>
        <dbReference type="RuleBase" id="RU000685"/>
    </source>
</evidence>
<feature type="coiled-coil region" evidence="4">
    <location>
        <begin position="364"/>
        <end position="391"/>
    </location>
</feature>
<dbReference type="PROSITE" id="PS00226">
    <property type="entry name" value="IF_ROD_1"/>
    <property type="match status" value="1"/>
</dbReference>
<reference evidence="6" key="1">
    <citation type="submission" date="2025-08" db="UniProtKB">
        <authorList>
            <consortium name="Ensembl"/>
        </authorList>
    </citation>
    <scope>IDENTIFICATION</scope>
</reference>
<keyword evidence="1 3" id="KW-0403">Intermediate filament</keyword>
<dbReference type="PRINTS" id="PR01248">
    <property type="entry name" value="TYPE1KERATIN"/>
</dbReference>
<evidence type="ECO:0000259" key="5">
    <source>
        <dbReference type="PROSITE" id="PS51842"/>
    </source>
</evidence>
<evidence type="ECO:0000313" key="7">
    <source>
        <dbReference type="Proteomes" id="UP000694388"/>
    </source>
</evidence>
<dbReference type="Gene3D" id="1.20.5.170">
    <property type="match status" value="1"/>
</dbReference>
<evidence type="ECO:0000313" key="6">
    <source>
        <dbReference type="Ensembl" id="ENSEBUP00000011392.1"/>
    </source>
</evidence>
<dbReference type="InterPro" id="IPR018039">
    <property type="entry name" value="IF_conserved"/>
</dbReference>
<dbReference type="Ensembl" id="ENSEBUT00000011961.1">
    <property type="protein sequence ID" value="ENSEBUP00000011392.1"/>
    <property type="gene ID" value="ENSEBUG00000007313.1"/>
</dbReference>
<dbReference type="GO" id="GO:0005882">
    <property type="term" value="C:intermediate filament"/>
    <property type="evidence" value="ECO:0007669"/>
    <property type="project" value="UniProtKB-KW"/>
</dbReference>
<feature type="coiled-coil region" evidence="4">
    <location>
        <begin position="197"/>
        <end position="242"/>
    </location>
</feature>
<evidence type="ECO:0000256" key="1">
    <source>
        <dbReference type="ARBA" id="ARBA00022754"/>
    </source>
</evidence>